<dbReference type="Gene3D" id="3.90.70.10">
    <property type="entry name" value="Cysteine proteinases"/>
    <property type="match status" value="1"/>
</dbReference>
<dbReference type="Pfam" id="PF00648">
    <property type="entry name" value="Peptidase_C2"/>
    <property type="match status" value="1"/>
</dbReference>
<evidence type="ECO:0000313" key="13">
    <source>
        <dbReference type="EMBL" id="GAX25005.1"/>
    </source>
</evidence>
<dbReference type="OrthoDB" id="205770at2759"/>
<evidence type="ECO:0000256" key="8">
    <source>
        <dbReference type="ARBA" id="ARBA00022807"/>
    </source>
</evidence>
<accession>A0A1Z5KFV0</accession>
<keyword evidence="14" id="KW-1185">Reference proteome</keyword>
<feature type="domain" description="Calpain catalytic" evidence="12">
    <location>
        <begin position="65"/>
        <end position="410"/>
    </location>
</feature>
<protein>
    <recommendedName>
        <fullName evidence="12">Calpain catalytic domain-containing protein</fullName>
    </recommendedName>
</protein>
<dbReference type="InterPro" id="IPR022684">
    <property type="entry name" value="Calpain_cysteine_protease"/>
</dbReference>
<dbReference type="FunFam" id="3.90.70.10:FF:000010">
    <property type="entry name" value="Calpain 15"/>
    <property type="match status" value="1"/>
</dbReference>
<evidence type="ECO:0000256" key="1">
    <source>
        <dbReference type="ARBA" id="ARBA00007623"/>
    </source>
</evidence>
<evidence type="ECO:0000256" key="9">
    <source>
        <dbReference type="ARBA" id="ARBA00022833"/>
    </source>
</evidence>
<evidence type="ECO:0000256" key="6">
    <source>
        <dbReference type="ARBA" id="ARBA00022771"/>
    </source>
</evidence>
<evidence type="ECO:0000313" key="14">
    <source>
        <dbReference type="Proteomes" id="UP000198406"/>
    </source>
</evidence>
<dbReference type="InterPro" id="IPR000169">
    <property type="entry name" value="Pept_cys_AS"/>
</dbReference>
<keyword evidence="6" id="KW-0863">Zinc-finger</keyword>
<dbReference type="PANTHER" id="PTHR10183">
    <property type="entry name" value="CALPAIN"/>
    <property type="match status" value="1"/>
</dbReference>
<reference evidence="13 14" key="1">
    <citation type="journal article" date="2015" name="Plant Cell">
        <title>Oil accumulation by the oleaginous diatom Fistulifera solaris as revealed by the genome and transcriptome.</title>
        <authorList>
            <person name="Tanaka T."/>
            <person name="Maeda Y."/>
            <person name="Veluchamy A."/>
            <person name="Tanaka M."/>
            <person name="Abida H."/>
            <person name="Marechal E."/>
            <person name="Bowler C."/>
            <person name="Muto M."/>
            <person name="Sunaga Y."/>
            <person name="Tanaka M."/>
            <person name="Yoshino T."/>
            <person name="Taniguchi T."/>
            <person name="Fukuda Y."/>
            <person name="Nemoto M."/>
            <person name="Matsumoto M."/>
            <person name="Wong P.S."/>
            <person name="Aburatani S."/>
            <person name="Fujibuchi W."/>
        </authorList>
    </citation>
    <scope>NUCLEOTIDE SEQUENCE [LARGE SCALE GENOMIC DNA]</scope>
    <source>
        <strain evidence="13 14">JPCC DA0580</strain>
    </source>
</reference>
<dbReference type="PROSITE" id="PS00139">
    <property type="entry name" value="THIOL_PROTEASE_CYS"/>
    <property type="match status" value="1"/>
</dbReference>
<dbReference type="InterPro" id="IPR038765">
    <property type="entry name" value="Papain-like_cys_pep_sf"/>
</dbReference>
<dbReference type="GO" id="GO:0004198">
    <property type="term" value="F:calcium-dependent cysteine-type endopeptidase activity"/>
    <property type="evidence" value="ECO:0007669"/>
    <property type="project" value="InterPro"/>
</dbReference>
<dbReference type="AlphaFoldDB" id="A0A1Z5KFV0"/>
<dbReference type="PRINTS" id="PR00704">
    <property type="entry name" value="CALPAIN"/>
</dbReference>
<keyword evidence="3 11" id="KW-0645">Protease</keyword>
<dbReference type="GO" id="GO:0005737">
    <property type="term" value="C:cytoplasm"/>
    <property type="evidence" value="ECO:0007669"/>
    <property type="project" value="TreeGrafter"/>
</dbReference>
<sequence>MAPTCASLFSGNAGLFWNTLCCPIVAPIALVFRSFQVYCGPCMRVLCQRFTVGCLWRYLLPCWFVYEDKSFIGAKALGIHQETGGKGQSAQAMEKDTEWVRAQDIEGIKGKRPQLFEGEIEPSDLCQGAVGDCWLVAAFACASEFPHAIRNLFITKEYNPRGLYKVRIYDPVQEKWQIITIDDRIPCHKGTNKPRFMHPNGNELWAILLEKAYAKFCGSYTALDGGFVLWGWLSMTGDKVFQMSLVEPDKKNKQFRWKREDMVALKDKKDKRACGFKSTKETYTVEQLWTLLKKYDKQKALMSASIGKTEYGKSDGPSGEQMLEKEGLVAGHAYSIIQARQVKEFRLVQLRNPWGTFEWKGAWSDKSSMWKKHPEVAKVLNFVAADDGAFWMSFEDFSKVYTRVNICDRTTAGDWSLNGHEDEGCCGILKGYLRGCAEFWCCCKGIINLYVAHHTTDETLSARENVCWIC</sequence>
<keyword evidence="5" id="KW-0677">Repeat</keyword>
<dbReference type="GO" id="GO:0008270">
    <property type="term" value="F:zinc ion binding"/>
    <property type="evidence" value="ECO:0007669"/>
    <property type="project" value="UniProtKB-KW"/>
</dbReference>
<dbReference type="PROSITE" id="PS50203">
    <property type="entry name" value="CALPAIN_CAT"/>
    <property type="match status" value="1"/>
</dbReference>
<keyword evidence="8 11" id="KW-0788">Thiol protease</keyword>
<comment type="similarity">
    <text evidence="1">Belongs to the peptidase C2 family.</text>
</comment>
<dbReference type="SUPFAM" id="SSF54001">
    <property type="entry name" value="Cysteine proteinases"/>
    <property type="match status" value="1"/>
</dbReference>
<evidence type="ECO:0000259" key="12">
    <source>
        <dbReference type="PROSITE" id="PS50203"/>
    </source>
</evidence>
<feature type="active site" evidence="10 11">
    <location>
        <position position="133"/>
    </location>
</feature>
<dbReference type="CDD" id="cd00044">
    <property type="entry name" value="CysPc"/>
    <property type="match status" value="1"/>
</dbReference>
<dbReference type="Proteomes" id="UP000198406">
    <property type="component" value="Unassembled WGS sequence"/>
</dbReference>
<keyword evidence="9" id="KW-0862">Zinc</keyword>
<keyword evidence="7 11" id="KW-0378">Hydrolase</keyword>
<evidence type="ECO:0000256" key="2">
    <source>
        <dbReference type="ARBA" id="ARBA00022553"/>
    </source>
</evidence>
<organism evidence="13 14">
    <name type="scientific">Fistulifera solaris</name>
    <name type="common">Oleaginous diatom</name>
    <dbReference type="NCBI Taxonomy" id="1519565"/>
    <lineage>
        <taxon>Eukaryota</taxon>
        <taxon>Sar</taxon>
        <taxon>Stramenopiles</taxon>
        <taxon>Ochrophyta</taxon>
        <taxon>Bacillariophyta</taxon>
        <taxon>Bacillariophyceae</taxon>
        <taxon>Bacillariophycidae</taxon>
        <taxon>Naviculales</taxon>
        <taxon>Naviculaceae</taxon>
        <taxon>Fistulifera</taxon>
    </lineage>
</organism>
<dbReference type="GO" id="GO:0006508">
    <property type="term" value="P:proteolysis"/>
    <property type="evidence" value="ECO:0007669"/>
    <property type="project" value="UniProtKB-KW"/>
</dbReference>
<name>A0A1Z5KFV0_FISSO</name>
<proteinExistence type="inferred from homology"/>
<evidence type="ECO:0000256" key="5">
    <source>
        <dbReference type="ARBA" id="ARBA00022737"/>
    </source>
</evidence>
<evidence type="ECO:0000256" key="7">
    <source>
        <dbReference type="ARBA" id="ARBA00022801"/>
    </source>
</evidence>
<feature type="active site" evidence="10 11">
    <location>
        <position position="332"/>
    </location>
</feature>
<dbReference type="PANTHER" id="PTHR10183:SF379">
    <property type="entry name" value="CALPAIN-5"/>
    <property type="match status" value="1"/>
</dbReference>
<keyword evidence="2" id="KW-0597">Phosphoprotein</keyword>
<feature type="active site" evidence="10 11">
    <location>
        <position position="352"/>
    </location>
</feature>
<dbReference type="EMBL" id="BDSP01000218">
    <property type="protein sequence ID" value="GAX25005.1"/>
    <property type="molecule type" value="Genomic_DNA"/>
</dbReference>
<gene>
    <name evidence="13" type="ORF">FisN_2Lh288</name>
</gene>
<comment type="caution">
    <text evidence="13">The sequence shown here is derived from an EMBL/GenBank/DDBJ whole genome shotgun (WGS) entry which is preliminary data.</text>
</comment>
<keyword evidence="4" id="KW-0479">Metal-binding</keyword>
<evidence type="ECO:0000256" key="11">
    <source>
        <dbReference type="PROSITE-ProRule" id="PRU00239"/>
    </source>
</evidence>
<dbReference type="InParanoid" id="A0A1Z5KFV0"/>
<dbReference type="InterPro" id="IPR001300">
    <property type="entry name" value="Peptidase_C2_calpain_cat"/>
</dbReference>
<evidence type="ECO:0000256" key="10">
    <source>
        <dbReference type="PIRSR" id="PIRSR622684-1"/>
    </source>
</evidence>
<evidence type="ECO:0000256" key="3">
    <source>
        <dbReference type="ARBA" id="ARBA00022670"/>
    </source>
</evidence>
<evidence type="ECO:0000256" key="4">
    <source>
        <dbReference type="ARBA" id="ARBA00022723"/>
    </source>
</evidence>
<dbReference type="SMART" id="SM00230">
    <property type="entry name" value="CysPc"/>
    <property type="match status" value="1"/>
</dbReference>